<dbReference type="PANTHER" id="PTHR43246">
    <property type="entry name" value="PEPTIDYL-PROLYL CIS-TRANS ISOMERASE CYP38, CHLOROPLASTIC"/>
    <property type="match status" value="1"/>
</dbReference>
<keyword evidence="5" id="KW-0472">Membrane</keyword>
<dbReference type="RefSeq" id="WP_179568671.1">
    <property type="nucleotide sequence ID" value="NZ_JACBZY010000001.1"/>
</dbReference>
<feature type="domain" description="PPIase cyclophilin-type" evidence="6">
    <location>
        <begin position="115"/>
        <end position="264"/>
    </location>
</feature>
<reference evidence="7 8" key="1">
    <citation type="submission" date="2020-07" db="EMBL/GenBank/DDBJ databases">
        <title>Sequencing the genomes of 1000 actinobacteria strains.</title>
        <authorList>
            <person name="Klenk H.-P."/>
        </authorList>
    </citation>
    <scope>NUCLEOTIDE SEQUENCE [LARGE SCALE GENOMIC DNA]</scope>
    <source>
        <strain evidence="7 8">DSM 23141</strain>
    </source>
</reference>
<keyword evidence="5" id="KW-1133">Transmembrane helix</keyword>
<dbReference type="EMBL" id="JACBZY010000001">
    <property type="protein sequence ID" value="NYH00078.1"/>
    <property type="molecule type" value="Genomic_DNA"/>
</dbReference>
<evidence type="ECO:0000256" key="2">
    <source>
        <dbReference type="ARBA" id="ARBA00023110"/>
    </source>
</evidence>
<evidence type="ECO:0000256" key="5">
    <source>
        <dbReference type="SAM" id="Phobius"/>
    </source>
</evidence>
<evidence type="ECO:0000313" key="8">
    <source>
        <dbReference type="Proteomes" id="UP000553888"/>
    </source>
</evidence>
<sequence>MAPSRNERDAREARDRLRSYSARQQVHEGQRKRRWRDNLLAIVGVVVVAGLAAGTQIFYFTAGPGGSGGKDSSASPSPSASPSDSTEQNKGDVPDPGLAEDRDWTGTLTINEIALGVTLDGKKAPQAVSSIIQDVQKNYYPDKTCHRLTDATDFGVLQCGSLTGDGSGDPDFQYGPVENAPEDGVYPAGTIAMARASSQYSMDHQFFIVYKDTKLPTDGGGYTVVGTITSGLDKLKTDIVDKGISGGTTDGAPSVATTITAFSLK</sequence>
<evidence type="ECO:0000256" key="4">
    <source>
        <dbReference type="SAM" id="MobiDB-lite"/>
    </source>
</evidence>
<keyword evidence="2" id="KW-0697">Rotamase</keyword>
<evidence type="ECO:0000313" key="7">
    <source>
        <dbReference type="EMBL" id="NYH00078.1"/>
    </source>
</evidence>
<dbReference type="AlphaFoldDB" id="A0A852YJE4"/>
<feature type="compositionally biased region" description="Low complexity" evidence="4">
    <location>
        <begin position="70"/>
        <end position="85"/>
    </location>
</feature>
<comment type="caution">
    <text evidence="7">The sequence shown here is derived from an EMBL/GenBank/DDBJ whole genome shotgun (WGS) entry which is preliminary data.</text>
</comment>
<dbReference type="GO" id="GO:0003755">
    <property type="term" value="F:peptidyl-prolyl cis-trans isomerase activity"/>
    <property type="evidence" value="ECO:0007669"/>
    <property type="project" value="UniProtKB-KW"/>
</dbReference>
<accession>A0A852YJE4</accession>
<organism evidence="7 8">
    <name type="scientific">Schumannella luteola</name>
    <dbReference type="NCBI Taxonomy" id="472059"/>
    <lineage>
        <taxon>Bacteria</taxon>
        <taxon>Bacillati</taxon>
        <taxon>Actinomycetota</taxon>
        <taxon>Actinomycetes</taxon>
        <taxon>Micrococcales</taxon>
        <taxon>Microbacteriaceae</taxon>
        <taxon>Schumannella</taxon>
    </lineage>
</organism>
<keyword evidence="3 7" id="KW-0413">Isomerase</keyword>
<feature type="region of interest" description="Disordered" evidence="4">
    <location>
        <begin position="1"/>
        <end position="32"/>
    </location>
</feature>
<dbReference type="InterPro" id="IPR002130">
    <property type="entry name" value="Cyclophilin-type_PPIase_dom"/>
</dbReference>
<proteinExistence type="predicted"/>
<dbReference type="EC" id="5.2.1.8" evidence="1"/>
<dbReference type="Pfam" id="PF00160">
    <property type="entry name" value="Pro_isomerase"/>
    <property type="match status" value="1"/>
</dbReference>
<feature type="transmembrane region" description="Helical" evidence="5">
    <location>
        <begin position="39"/>
        <end position="60"/>
    </location>
</feature>
<evidence type="ECO:0000259" key="6">
    <source>
        <dbReference type="PROSITE" id="PS50072"/>
    </source>
</evidence>
<keyword evidence="8" id="KW-1185">Reference proteome</keyword>
<protein>
    <recommendedName>
        <fullName evidence="1">peptidylprolyl isomerase</fullName>
        <ecNumber evidence="1">5.2.1.8</ecNumber>
    </recommendedName>
</protein>
<dbReference type="SUPFAM" id="SSF50891">
    <property type="entry name" value="Cyclophilin-like"/>
    <property type="match status" value="1"/>
</dbReference>
<dbReference type="PROSITE" id="PS50072">
    <property type="entry name" value="CSA_PPIASE_2"/>
    <property type="match status" value="1"/>
</dbReference>
<keyword evidence="5" id="KW-0812">Transmembrane</keyword>
<feature type="compositionally biased region" description="Basic and acidic residues" evidence="4">
    <location>
        <begin position="1"/>
        <end position="18"/>
    </location>
</feature>
<dbReference type="InterPro" id="IPR029000">
    <property type="entry name" value="Cyclophilin-like_dom_sf"/>
</dbReference>
<name>A0A852YJE4_9MICO</name>
<dbReference type="Gene3D" id="2.40.100.10">
    <property type="entry name" value="Cyclophilin-like"/>
    <property type="match status" value="1"/>
</dbReference>
<dbReference type="Proteomes" id="UP000553888">
    <property type="component" value="Unassembled WGS sequence"/>
</dbReference>
<dbReference type="InterPro" id="IPR044665">
    <property type="entry name" value="E_coli_cyclophilin_A-like"/>
</dbReference>
<feature type="region of interest" description="Disordered" evidence="4">
    <location>
        <begin position="65"/>
        <end position="104"/>
    </location>
</feature>
<evidence type="ECO:0000256" key="3">
    <source>
        <dbReference type="ARBA" id="ARBA00023235"/>
    </source>
</evidence>
<evidence type="ECO:0000256" key="1">
    <source>
        <dbReference type="ARBA" id="ARBA00013194"/>
    </source>
</evidence>
<gene>
    <name evidence="7" type="ORF">BJ979_002703</name>
</gene>
<feature type="compositionally biased region" description="Basic and acidic residues" evidence="4">
    <location>
        <begin position="87"/>
        <end position="104"/>
    </location>
</feature>